<keyword evidence="3" id="KW-0539">Nucleus</keyword>
<evidence type="ECO:0000256" key="5">
    <source>
        <dbReference type="SAM" id="MobiDB-lite"/>
    </source>
</evidence>
<evidence type="ECO:0000256" key="3">
    <source>
        <dbReference type="ARBA" id="ARBA00023242"/>
    </source>
</evidence>
<evidence type="ECO:0000313" key="7">
    <source>
        <dbReference type="Proteomes" id="UP000695026"/>
    </source>
</evidence>
<dbReference type="PROSITE" id="PS50102">
    <property type="entry name" value="RRM"/>
    <property type="match status" value="1"/>
</dbReference>
<dbReference type="InterPro" id="IPR000504">
    <property type="entry name" value="RRM_dom"/>
</dbReference>
<dbReference type="AlphaFoldDB" id="A0A9F5IGH8"/>
<proteinExistence type="predicted"/>
<evidence type="ECO:0000256" key="1">
    <source>
        <dbReference type="ARBA" id="ARBA00004642"/>
    </source>
</evidence>
<accession>A0A9F5IGH8</accession>
<dbReference type="OMA" id="MQFSPIN"/>
<dbReference type="PANTHER" id="PTHR13798">
    <property type="entry name" value="RNA BINDING MOTIF RBM PROTEIN -RELATED"/>
    <property type="match status" value="1"/>
</dbReference>
<dbReference type="InterPro" id="IPR052285">
    <property type="entry name" value="NEXT_complex_subunit"/>
</dbReference>
<name>A0A9F5IGH8_PYTBI</name>
<evidence type="ECO:0000313" key="8">
    <source>
        <dbReference type="RefSeq" id="XP_025024010.1"/>
    </source>
</evidence>
<dbReference type="SMART" id="SM00360">
    <property type="entry name" value="RRM"/>
    <property type="match status" value="1"/>
</dbReference>
<keyword evidence="2 4" id="KW-0694">RNA-binding</keyword>
<dbReference type="InterPro" id="IPR012677">
    <property type="entry name" value="Nucleotide-bd_a/b_plait_sf"/>
</dbReference>
<dbReference type="Pfam" id="PF00076">
    <property type="entry name" value="RRM_1"/>
    <property type="match status" value="1"/>
</dbReference>
<dbReference type="PANTHER" id="PTHR13798:SF5">
    <property type="entry name" value="SPLICING REGULATOR RBM11"/>
    <property type="match status" value="1"/>
</dbReference>
<protein>
    <submittedName>
        <fullName evidence="8">Splicing regulator RBM11 isoform X1</fullName>
    </submittedName>
</protein>
<dbReference type="CDD" id="cd12593">
    <property type="entry name" value="RRM_RBM11"/>
    <property type="match status" value="1"/>
</dbReference>
<sequence length="251" mass="28686">MATQRRADEPDRTLFVGNLESRVQEEILYELFLQVQERVRRVLWQAGPVSKVTICKDKDGNPKTFGFVCFKHTESVPYAIALLNGIRLYGRPIKVQYRFGSTHCLELSNPSQNMDSDVQASTYRYTESYCDIPSPVSPFQVNNNPHQIYSAIQSMMTCCLTQQYVPYNPMGQPFPYSQMTPPPPQFPSIPVLSYLNPGQGSFESVYPESKKHSQYLVTKDTRKRKRTLEASDSDSSSENGRKKCKKKIAKM</sequence>
<comment type="subcellular location">
    <subcellularLocation>
        <location evidence="1">Nucleus</location>
        <location evidence="1">Nucleoplasm</location>
    </subcellularLocation>
</comment>
<feature type="region of interest" description="Disordered" evidence="5">
    <location>
        <begin position="205"/>
        <end position="251"/>
    </location>
</feature>
<keyword evidence="7" id="KW-1185">Reference proteome</keyword>
<dbReference type="Gene3D" id="3.30.70.330">
    <property type="match status" value="1"/>
</dbReference>
<evidence type="ECO:0000259" key="6">
    <source>
        <dbReference type="PROSITE" id="PS50102"/>
    </source>
</evidence>
<dbReference type="GO" id="GO:0005654">
    <property type="term" value="C:nucleoplasm"/>
    <property type="evidence" value="ECO:0007669"/>
    <property type="project" value="UniProtKB-SubCell"/>
</dbReference>
<dbReference type="GO" id="GO:0003727">
    <property type="term" value="F:single-stranded RNA binding"/>
    <property type="evidence" value="ECO:0007669"/>
    <property type="project" value="TreeGrafter"/>
</dbReference>
<organism evidence="7 8">
    <name type="scientific">Python bivittatus</name>
    <name type="common">Burmese python</name>
    <name type="synonym">Python molurus bivittatus</name>
    <dbReference type="NCBI Taxonomy" id="176946"/>
    <lineage>
        <taxon>Eukaryota</taxon>
        <taxon>Metazoa</taxon>
        <taxon>Chordata</taxon>
        <taxon>Craniata</taxon>
        <taxon>Vertebrata</taxon>
        <taxon>Euteleostomi</taxon>
        <taxon>Lepidosauria</taxon>
        <taxon>Squamata</taxon>
        <taxon>Bifurcata</taxon>
        <taxon>Unidentata</taxon>
        <taxon>Episquamata</taxon>
        <taxon>Toxicofera</taxon>
        <taxon>Serpentes</taxon>
        <taxon>Henophidia</taxon>
        <taxon>Pythonidae</taxon>
        <taxon>Python</taxon>
    </lineage>
</organism>
<dbReference type="InterPro" id="IPR034501">
    <property type="entry name" value="RBM11_RRM"/>
</dbReference>
<feature type="domain" description="RRM" evidence="6">
    <location>
        <begin position="12"/>
        <end position="100"/>
    </location>
</feature>
<gene>
    <name evidence="8" type="primary">RBM11</name>
</gene>
<dbReference type="CTD" id="54033"/>
<dbReference type="KEGG" id="pbi:103052600"/>
<dbReference type="SUPFAM" id="SSF54928">
    <property type="entry name" value="RNA-binding domain, RBD"/>
    <property type="match status" value="1"/>
</dbReference>
<feature type="compositionally biased region" description="Basic residues" evidence="5">
    <location>
        <begin position="242"/>
        <end position="251"/>
    </location>
</feature>
<dbReference type="Proteomes" id="UP000695026">
    <property type="component" value="Unplaced"/>
</dbReference>
<dbReference type="GO" id="GO:0000381">
    <property type="term" value="P:regulation of alternative mRNA splicing, via spliceosome"/>
    <property type="evidence" value="ECO:0007669"/>
    <property type="project" value="TreeGrafter"/>
</dbReference>
<dbReference type="RefSeq" id="XP_025024010.1">
    <property type="nucleotide sequence ID" value="XM_025168242.1"/>
</dbReference>
<evidence type="ECO:0000256" key="2">
    <source>
        <dbReference type="ARBA" id="ARBA00022884"/>
    </source>
</evidence>
<dbReference type="OrthoDB" id="407442at2759"/>
<dbReference type="InterPro" id="IPR035979">
    <property type="entry name" value="RBD_domain_sf"/>
</dbReference>
<evidence type="ECO:0000256" key="4">
    <source>
        <dbReference type="PROSITE-ProRule" id="PRU00176"/>
    </source>
</evidence>
<dbReference type="GeneID" id="103052600"/>
<reference evidence="8" key="1">
    <citation type="submission" date="2025-08" db="UniProtKB">
        <authorList>
            <consortium name="RefSeq"/>
        </authorList>
    </citation>
    <scope>IDENTIFICATION</scope>
    <source>
        <tissue evidence="8">Liver</tissue>
    </source>
</reference>